<organism evidence="1 2">
    <name type="scientific">Candidatus Accumulibacter proximus</name>
    <dbReference type="NCBI Taxonomy" id="2954385"/>
    <lineage>
        <taxon>Bacteria</taxon>
        <taxon>Pseudomonadati</taxon>
        <taxon>Pseudomonadota</taxon>
        <taxon>Betaproteobacteria</taxon>
        <taxon>Candidatus Accumulibacter</taxon>
    </lineage>
</organism>
<gene>
    <name evidence="1" type="ORF">IPJ27_10495</name>
</gene>
<evidence type="ECO:0000313" key="1">
    <source>
        <dbReference type="EMBL" id="MBK7675137.1"/>
    </source>
</evidence>
<protein>
    <recommendedName>
        <fullName evidence="3">Tetratricopeptide repeat protein</fullName>
    </recommendedName>
</protein>
<reference evidence="1 2" key="1">
    <citation type="submission" date="2020-10" db="EMBL/GenBank/DDBJ databases">
        <title>Connecting structure to function with the recovery of over 1000 high-quality activated sludge metagenome-assembled genomes encoding full-length rRNA genes using long-read sequencing.</title>
        <authorList>
            <person name="Singleton C.M."/>
            <person name="Petriglieri F."/>
            <person name="Kristensen J.M."/>
            <person name="Kirkegaard R.H."/>
            <person name="Michaelsen T.Y."/>
            <person name="Andersen M.H."/>
            <person name="Karst S.M."/>
            <person name="Dueholm M.S."/>
            <person name="Nielsen P.H."/>
            <person name="Albertsen M."/>
        </authorList>
    </citation>
    <scope>NUCLEOTIDE SEQUENCE [LARGE SCALE GENOMIC DNA]</scope>
    <source>
        <strain evidence="1">EsbW_18-Q3-R4-48_BATAC.285</strain>
    </source>
</reference>
<proteinExistence type="predicted"/>
<dbReference type="AlphaFoldDB" id="A0A935PZF9"/>
<dbReference type="Proteomes" id="UP000697998">
    <property type="component" value="Unassembled WGS sequence"/>
</dbReference>
<evidence type="ECO:0000313" key="2">
    <source>
        <dbReference type="Proteomes" id="UP000697998"/>
    </source>
</evidence>
<accession>A0A935PZF9</accession>
<name>A0A935PZF9_9PROT</name>
<dbReference type="EMBL" id="JADJMH010000008">
    <property type="protein sequence ID" value="MBK7675137.1"/>
    <property type="molecule type" value="Genomic_DNA"/>
</dbReference>
<sequence length="276" mass="30172">MASSIRGRRWFGWVGLALGLVALTAGNLLHQPKYWGESRMSVAMPVPAQVLLSGGDRYLAANAGVWRALMVGVDQLPPETLKALAMTQADVSFLNPAHEDNYYTATAILPWEGEVERAQTILKRAIEARPYDAYPPFYYGFNKLHFLGDTRGAAEALRAAALRVRDDGMRQALTVLAAQWTEKGEDLQMAIATIATMAERSQDKALRAYLMIRVQRLEGLLALRQAASRYLDKRGQFPASLAALVDSGELDAIPSDPLGGGYSISQGTIVANPPRR</sequence>
<evidence type="ECO:0008006" key="3">
    <source>
        <dbReference type="Google" id="ProtNLM"/>
    </source>
</evidence>
<comment type="caution">
    <text evidence="1">The sequence shown here is derived from an EMBL/GenBank/DDBJ whole genome shotgun (WGS) entry which is preliminary data.</text>
</comment>